<feature type="region of interest" description="Disordered" evidence="2">
    <location>
        <begin position="1"/>
        <end position="27"/>
    </location>
</feature>
<feature type="domain" description="Thioredoxin" evidence="3">
    <location>
        <begin position="140"/>
        <end position="267"/>
    </location>
</feature>
<organism evidence="4 5">
    <name type="scientific">Prymnesium parvum</name>
    <name type="common">Toxic golden alga</name>
    <dbReference type="NCBI Taxonomy" id="97485"/>
    <lineage>
        <taxon>Eukaryota</taxon>
        <taxon>Haptista</taxon>
        <taxon>Haptophyta</taxon>
        <taxon>Prymnesiophyceae</taxon>
        <taxon>Prymnesiales</taxon>
        <taxon>Prymnesiaceae</taxon>
        <taxon>Prymnesium</taxon>
    </lineage>
</organism>
<dbReference type="AlphaFoldDB" id="A0AB34J512"/>
<dbReference type="CDD" id="cd02961">
    <property type="entry name" value="PDI_a_family"/>
    <property type="match status" value="1"/>
</dbReference>
<evidence type="ECO:0000256" key="1">
    <source>
        <dbReference type="ARBA" id="ARBA00006347"/>
    </source>
</evidence>
<keyword evidence="5" id="KW-1185">Reference proteome</keyword>
<reference evidence="4 5" key="1">
    <citation type="journal article" date="2024" name="Science">
        <title>Giant polyketide synthase enzymes in the biosynthesis of giant marine polyether toxins.</title>
        <authorList>
            <person name="Fallon T.R."/>
            <person name="Shende V.V."/>
            <person name="Wierzbicki I.H."/>
            <person name="Pendleton A.L."/>
            <person name="Watervoot N.F."/>
            <person name="Auber R.P."/>
            <person name="Gonzalez D.J."/>
            <person name="Wisecaver J.H."/>
            <person name="Moore B.S."/>
        </authorList>
    </citation>
    <scope>NUCLEOTIDE SEQUENCE [LARGE SCALE GENOMIC DNA]</scope>
    <source>
        <strain evidence="4 5">12B1</strain>
    </source>
</reference>
<dbReference type="InterPro" id="IPR017937">
    <property type="entry name" value="Thioredoxin_CS"/>
</dbReference>
<dbReference type="PROSITE" id="PS00194">
    <property type="entry name" value="THIOREDOXIN_1"/>
    <property type="match status" value="1"/>
</dbReference>
<dbReference type="Proteomes" id="UP001515480">
    <property type="component" value="Unassembled WGS sequence"/>
</dbReference>
<evidence type="ECO:0000256" key="2">
    <source>
        <dbReference type="SAM" id="MobiDB-lite"/>
    </source>
</evidence>
<dbReference type="InterPro" id="IPR013766">
    <property type="entry name" value="Thioredoxin_domain"/>
</dbReference>
<protein>
    <recommendedName>
        <fullName evidence="3">Thioredoxin domain-containing protein</fullName>
    </recommendedName>
</protein>
<dbReference type="Gene3D" id="3.40.30.10">
    <property type="entry name" value="Glutaredoxin"/>
    <property type="match status" value="1"/>
</dbReference>
<evidence type="ECO:0000313" key="4">
    <source>
        <dbReference type="EMBL" id="KAL1514439.1"/>
    </source>
</evidence>
<feature type="compositionally biased region" description="Polar residues" evidence="2">
    <location>
        <begin position="9"/>
        <end position="21"/>
    </location>
</feature>
<dbReference type="PANTHER" id="PTHR45672">
    <property type="entry name" value="PROTEIN DISULFIDE-ISOMERASE C17H9.14C-RELATED"/>
    <property type="match status" value="1"/>
</dbReference>
<dbReference type="EMBL" id="JBGBPQ010000012">
    <property type="protein sequence ID" value="KAL1514439.1"/>
    <property type="molecule type" value="Genomic_DNA"/>
</dbReference>
<comment type="similarity">
    <text evidence="1">Belongs to the protein disulfide isomerase family.</text>
</comment>
<evidence type="ECO:0000259" key="3">
    <source>
        <dbReference type="PROSITE" id="PS51352"/>
    </source>
</evidence>
<dbReference type="Pfam" id="PF00085">
    <property type="entry name" value="Thioredoxin"/>
    <property type="match status" value="1"/>
</dbReference>
<sequence length="331" mass="34232">MLQVPINRNGWNVPSTSTSLSDHALPPLEESSSPFRSDLMAMARLLLALASASALEATQPAAQGTAAAATQYHGVELFNSDSTTLEQVLGVFEKLGASREKVMPLIEKIDSQGKAVVVAGSKESCDSAADLFHAIGMKTEVRLLTKEDLAAPSEYDGSDVLLASAEELNELIGTGQGFMINFFAPWCGHCKTMAPAYKEAATALKPSGVRLVAMDGQAYPTIARQLGVSGYPSVKWLQMQGESLIVAEYQGGRDAASFVRFAEAAAKEGALQPKAAAAEAEEGGAAPAKAEGGAAGSKLAQSKLAASAAKGEGETKVEGVQKAAMPAEASA</sequence>
<feature type="region of interest" description="Disordered" evidence="2">
    <location>
        <begin position="304"/>
        <end position="331"/>
    </location>
</feature>
<dbReference type="GO" id="GO:0005783">
    <property type="term" value="C:endoplasmic reticulum"/>
    <property type="evidence" value="ECO:0007669"/>
    <property type="project" value="TreeGrafter"/>
</dbReference>
<comment type="caution">
    <text evidence="4">The sequence shown here is derived from an EMBL/GenBank/DDBJ whole genome shotgun (WGS) entry which is preliminary data.</text>
</comment>
<dbReference type="InterPro" id="IPR014719">
    <property type="entry name" value="Ribosomal_bL12_C/ClpS-like"/>
</dbReference>
<accession>A0AB34J512</accession>
<dbReference type="InterPro" id="IPR036249">
    <property type="entry name" value="Thioredoxin-like_sf"/>
</dbReference>
<dbReference type="Gene3D" id="3.30.1390.10">
    <property type="match status" value="1"/>
</dbReference>
<evidence type="ECO:0000313" key="5">
    <source>
        <dbReference type="Proteomes" id="UP001515480"/>
    </source>
</evidence>
<dbReference type="InterPro" id="IPR051063">
    <property type="entry name" value="PDI"/>
</dbReference>
<dbReference type="GO" id="GO:0006457">
    <property type="term" value="P:protein folding"/>
    <property type="evidence" value="ECO:0007669"/>
    <property type="project" value="TreeGrafter"/>
</dbReference>
<gene>
    <name evidence="4" type="ORF">AB1Y20_003538</name>
</gene>
<proteinExistence type="inferred from homology"/>
<name>A0AB34J512_PRYPA</name>
<dbReference type="PROSITE" id="PS51352">
    <property type="entry name" value="THIOREDOXIN_2"/>
    <property type="match status" value="1"/>
</dbReference>
<dbReference type="SUPFAM" id="SSF52833">
    <property type="entry name" value="Thioredoxin-like"/>
    <property type="match status" value="1"/>
</dbReference>
<dbReference type="GO" id="GO:0003756">
    <property type="term" value="F:protein disulfide isomerase activity"/>
    <property type="evidence" value="ECO:0007669"/>
    <property type="project" value="TreeGrafter"/>
</dbReference>
<dbReference type="SUPFAM" id="SSF54736">
    <property type="entry name" value="ClpS-like"/>
    <property type="match status" value="1"/>
</dbReference>